<evidence type="ECO:0000313" key="2">
    <source>
        <dbReference type="Proteomes" id="UP000293854"/>
    </source>
</evidence>
<organism evidence="1 2">
    <name type="scientific">Staphylococcus condimenti</name>
    <dbReference type="NCBI Taxonomy" id="70255"/>
    <lineage>
        <taxon>Bacteria</taxon>
        <taxon>Bacillati</taxon>
        <taxon>Bacillota</taxon>
        <taxon>Bacilli</taxon>
        <taxon>Bacillales</taxon>
        <taxon>Staphylococcaceae</taxon>
        <taxon>Staphylococcus</taxon>
    </lineage>
</organism>
<dbReference type="AlphaFoldDB" id="A0A4Q7CMU2"/>
<accession>A0A4Q7CMU2</accession>
<dbReference type="EMBL" id="RQTE01000205">
    <property type="protein sequence ID" value="RZI01001.1"/>
    <property type="molecule type" value="Genomic_DNA"/>
</dbReference>
<dbReference type="Proteomes" id="UP000293854">
    <property type="component" value="Unassembled WGS sequence"/>
</dbReference>
<comment type="caution">
    <text evidence="1">The sequence shown here is derived from an EMBL/GenBank/DDBJ whole genome shotgun (WGS) entry which is preliminary data.</text>
</comment>
<dbReference type="InterPro" id="IPR011013">
    <property type="entry name" value="Gal_mutarotase_sf_dom"/>
</dbReference>
<dbReference type="Gene3D" id="2.70.98.10">
    <property type="match status" value="1"/>
</dbReference>
<dbReference type="GO" id="GO:0003824">
    <property type="term" value="F:catalytic activity"/>
    <property type="evidence" value="ECO:0007669"/>
    <property type="project" value="InterPro"/>
</dbReference>
<dbReference type="SUPFAM" id="SSF74650">
    <property type="entry name" value="Galactose mutarotase-like"/>
    <property type="match status" value="1"/>
</dbReference>
<proteinExistence type="predicted"/>
<sequence>TEMFESDNVDLKKQMQTYNGLDHPFSIGDELLVENSQFLLKMKTDMPNVVVFTFNDTSSWKSDMNIYKAHSGFTLEAQNLPNDINLLGKDAPSILQKDQAFYSRTTYQIIEKLL</sequence>
<protein>
    <submittedName>
        <fullName evidence="1">Galactose mutarotase</fullName>
    </submittedName>
</protein>
<gene>
    <name evidence="1" type="ORF">EIG99_09915</name>
</gene>
<dbReference type="GO" id="GO:0005975">
    <property type="term" value="P:carbohydrate metabolic process"/>
    <property type="evidence" value="ECO:0007669"/>
    <property type="project" value="InterPro"/>
</dbReference>
<feature type="non-terminal residue" evidence="1">
    <location>
        <position position="1"/>
    </location>
</feature>
<dbReference type="GO" id="GO:0030246">
    <property type="term" value="F:carbohydrate binding"/>
    <property type="evidence" value="ECO:0007669"/>
    <property type="project" value="InterPro"/>
</dbReference>
<name>A0A4Q7CMU2_9STAP</name>
<dbReference type="InterPro" id="IPR014718">
    <property type="entry name" value="GH-type_carb-bd"/>
</dbReference>
<reference evidence="1 2" key="1">
    <citation type="submission" date="2018-11" db="EMBL/GenBank/DDBJ databases">
        <title>Genomic profiling of Staphylococcus species from a Poultry farm system in KwaZulu-Natal, South Africa.</title>
        <authorList>
            <person name="Amoako D.G."/>
            <person name="Somboro A.M."/>
            <person name="Abia A.L.K."/>
            <person name="Bester L.A."/>
            <person name="Essack S.Y."/>
        </authorList>
    </citation>
    <scope>NUCLEOTIDE SEQUENCE [LARGE SCALE GENOMIC DNA]</scope>
    <source>
        <strain evidence="1 2">SA11</strain>
    </source>
</reference>
<evidence type="ECO:0000313" key="1">
    <source>
        <dbReference type="EMBL" id="RZI01001.1"/>
    </source>
</evidence>